<accession>A0A835K3Z1</accession>
<evidence type="ECO:0000313" key="1">
    <source>
        <dbReference type="EMBL" id="KAF9682665.1"/>
    </source>
</evidence>
<dbReference type="AlphaFoldDB" id="A0A835K3Z1"/>
<dbReference type="EMBL" id="JADGMS010000005">
    <property type="protein sequence ID" value="KAF9682665.1"/>
    <property type="molecule type" value="Genomic_DNA"/>
</dbReference>
<organism evidence="1 2">
    <name type="scientific">Salix dunnii</name>
    <dbReference type="NCBI Taxonomy" id="1413687"/>
    <lineage>
        <taxon>Eukaryota</taxon>
        <taxon>Viridiplantae</taxon>
        <taxon>Streptophyta</taxon>
        <taxon>Embryophyta</taxon>
        <taxon>Tracheophyta</taxon>
        <taxon>Spermatophyta</taxon>
        <taxon>Magnoliopsida</taxon>
        <taxon>eudicotyledons</taxon>
        <taxon>Gunneridae</taxon>
        <taxon>Pentapetalae</taxon>
        <taxon>rosids</taxon>
        <taxon>fabids</taxon>
        <taxon>Malpighiales</taxon>
        <taxon>Salicaceae</taxon>
        <taxon>Saliceae</taxon>
        <taxon>Salix</taxon>
    </lineage>
</organism>
<reference evidence="1 2" key="1">
    <citation type="submission" date="2020-10" db="EMBL/GenBank/DDBJ databases">
        <title>Plant Genome Project.</title>
        <authorList>
            <person name="Zhang R.-G."/>
        </authorList>
    </citation>
    <scope>NUCLEOTIDE SEQUENCE [LARGE SCALE GENOMIC DNA]</scope>
    <source>
        <strain evidence="1">FAFU-HL-1</strain>
        <tissue evidence="1">Leaf</tissue>
    </source>
</reference>
<keyword evidence="2" id="KW-1185">Reference proteome</keyword>
<comment type="caution">
    <text evidence="1">The sequence shown here is derived from an EMBL/GenBank/DDBJ whole genome shotgun (WGS) entry which is preliminary data.</text>
</comment>
<dbReference type="Proteomes" id="UP000657918">
    <property type="component" value="Unassembled WGS sequence"/>
</dbReference>
<protein>
    <submittedName>
        <fullName evidence="1">Uncharacterized protein</fullName>
    </submittedName>
</protein>
<gene>
    <name evidence="1" type="ORF">SADUNF_Sadunf05G0132400</name>
</gene>
<proteinExistence type="predicted"/>
<sequence length="137" mass="15802">MRTWWIVANLGTKEGTVSFSIIECLLDVSFWQAQVLIHYFHDLLGHFLQLSTRRERNHAWILKEQCMEIASAYTYLNPGVLDGHSLLSKRVMTSSQSTFSSFSPFFFPANLKYSEQTFFTLSRSSSGIPWFISCDES</sequence>
<name>A0A835K3Z1_9ROSI</name>
<evidence type="ECO:0000313" key="2">
    <source>
        <dbReference type="Proteomes" id="UP000657918"/>
    </source>
</evidence>